<accession>A0A7W7QCL1</accession>
<reference evidence="1 2" key="1">
    <citation type="submission" date="2020-08" db="EMBL/GenBank/DDBJ databases">
        <title>Genomic Encyclopedia of Type Strains, Phase III (KMG-III): the genomes of soil and plant-associated and newly described type strains.</title>
        <authorList>
            <person name="Whitman W."/>
        </authorList>
    </citation>
    <scope>NUCLEOTIDE SEQUENCE [LARGE SCALE GENOMIC DNA]</scope>
    <source>
        <strain evidence="1 2">CECT 8960</strain>
    </source>
</reference>
<protein>
    <submittedName>
        <fullName evidence="1">Uncharacterized protein</fullName>
    </submittedName>
</protein>
<dbReference type="RefSeq" id="WP_376706467.1">
    <property type="nucleotide sequence ID" value="NZ_JACHJQ010000009.1"/>
</dbReference>
<evidence type="ECO:0000313" key="2">
    <source>
        <dbReference type="Proteomes" id="UP000520767"/>
    </source>
</evidence>
<dbReference type="AlphaFoldDB" id="A0A7W7QCL1"/>
<name>A0A7W7QCL1_9PSEU</name>
<proteinExistence type="predicted"/>
<evidence type="ECO:0000313" key="1">
    <source>
        <dbReference type="EMBL" id="MBB4911165.1"/>
    </source>
</evidence>
<dbReference type="Proteomes" id="UP000520767">
    <property type="component" value="Unassembled WGS sequence"/>
</dbReference>
<gene>
    <name evidence="1" type="ORF">FHR82_007425</name>
</gene>
<comment type="caution">
    <text evidence="1">The sequence shown here is derived from an EMBL/GenBank/DDBJ whole genome shotgun (WGS) entry which is preliminary data.</text>
</comment>
<organism evidence="1 2">
    <name type="scientific">Actinophytocola algeriensis</name>
    <dbReference type="NCBI Taxonomy" id="1768010"/>
    <lineage>
        <taxon>Bacteria</taxon>
        <taxon>Bacillati</taxon>
        <taxon>Actinomycetota</taxon>
        <taxon>Actinomycetes</taxon>
        <taxon>Pseudonocardiales</taxon>
        <taxon>Pseudonocardiaceae</taxon>
    </lineage>
</organism>
<keyword evidence="2" id="KW-1185">Reference proteome</keyword>
<dbReference type="EMBL" id="JACHJQ010000009">
    <property type="protein sequence ID" value="MBB4911165.1"/>
    <property type="molecule type" value="Genomic_DNA"/>
</dbReference>
<sequence>MAGFAVAGACESAGEASGTAFSGVARSWRAWSGAASGGAADYEQVDAGSKSAILGAAAELVV</sequence>